<dbReference type="EMBL" id="GBRH01261512">
    <property type="protein sequence ID" value="JAD36383.1"/>
    <property type="molecule type" value="Transcribed_RNA"/>
</dbReference>
<evidence type="ECO:0000256" key="1">
    <source>
        <dbReference type="SAM" id="MobiDB-lite"/>
    </source>
</evidence>
<sequence length="109" mass="11808">MRHTIAPRCWNEPQKHPTQADGKGKCTVVHRAGAPPCFSGLGPAHAVGRRHRSADPLASPLHPPPSLYTIHNEKSTNLPKADPYSSNWSPSSSIFVCHLAGDDRTETPV</sequence>
<proteinExistence type="predicted"/>
<reference evidence="2" key="2">
    <citation type="journal article" date="2015" name="Data Brief">
        <title>Shoot transcriptome of the giant reed, Arundo donax.</title>
        <authorList>
            <person name="Barrero R.A."/>
            <person name="Guerrero F.D."/>
            <person name="Moolhuijzen P."/>
            <person name="Goolsby J.A."/>
            <person name="Tidwell J."/>
            <person name="Bellgard S.E."/>
            <person name="Bellgard M.I."/>
        </authorList>
    </citation>
    <scope>NUCLEOTIDE SEQUENCE</scope>
    <source>
        <tissue evidence="2">Shoot tissue taken approximately 20 cm above the soil surface</tissue>
    </source>
</reference>
<reference evidence="2" key="1">
    <citation type="submission" date="2014-09" db="EMBL/GenBank/DDBJ databases">
        <authorList>
            <person name="Magalhaes I.L.F."/>
            <person name="Oliveira U."/>
            <person name="Santos F.R."/>
            <person name="Vidigal T.H.D.A."/>
            <person name="Brescovit A.D."/>
            <person name="Santos A.J."/>
        </authorList>
    </citation>
    <scope>NUCLEOTIDE SEQUENCE</scope>
    <source>
        <tissue evidence="2">Shoot tissue taken approximately 20 cm above the soil surface</tissue>
    </source>
</reference>
<feature type="region of interest" description="Disordered" evidence="1">
    <location>
        <begin position="1"/>
        <end position="23"/>
    </location>
</feature>
<protein>
    <submittedName>
        <fullName evidence="2">Uncharacterized protein</fullName>
    </submittedName>
</protein>
<feature type="region of interest" description="Disordered" evidence="1">
    <location>
        <begin position="42"/>
        <end position="88"/>
    </location>
</feature>
<evidence type="ECO:0000313" key="2">
    <source>
        <dbReference type="EMBL" id="JAD36383.1"/>
    </source>
</evidence>
<accession>A0A0A8ZFC2</accession>
<dbReference type="AlphaFoldDB" id="A0A0A8ZFC2"/>
<organism evidence="2">
    <name type="scientific">Arundo donax</name>
    <name type="common">Giant reed</name>
    <name type="synonym">Donax arundinaceus</name>
    <dbReference type="NCBI Taxonomy" id="35708"/>
    <lineage>
        <taxon>Eukaryota</taxon>
        <taxon>Viridiplantae</taxon>
        <taxon>Streptophyta</taxon>
        <taxon>Embryophyta</taxon>
        <taxon>Tracheophyta</taxon>
        <taxon>Spermatophyta</taxon>
        <taxon>Magnoliopsida</taxon>
        <taxon>Liliopsida</taxon>
        <taxon>Poales</taxon>
        <taxon>Poaceae</taxon>
        <taxon>PACMAD clade</taxon>
        <taxon>Arundinoideae</taxon>
        <taxon>Arundineae</taxon>
        <taxon>Arundo</taxon>
    </lineage>
</organism>
<name>A0A0A8ZFC2_ARUDO</name>